<evidence type="ECO:0000313" key="5">
    <source>
        <dbReference type="EMBL" id="CAL1404617.1"/>
    </source>
</evidence>
<protein>
    <recommendedName>
        <fullName evidence="4">IBH1-like N-terminal domain-containing protein</fullName>
    </recommendedName>
</protein>
<dbReference type="AlphaFoldDB" id="A0AAV2G396"/>
<feature type="domain" description="IBH1-like N-terminal" evidence="4">
    <location>
        <begin position="7"/>
        <end position="77"/>
    </location>
</feature>
<gene>
    <name evidence="5" type="ORF">LTRI10_LOCUS44454</name>
</gene>
<evidence type="ECO:0000256" key="3">
    <source>
        <dbReference type="SAM" id="MobiDB-lite"/>
    </source>
</evidence>
<evidence type="ECO:0000313" key="6">
    <source>
        <dbReference type="Proteomes" id="UP001497516"/>
    </source>
</evidence>
<dbReference type="Pfam" id="PF26576">
    <property type="entry name" value="IBH1_N"/>
    <property type="match status" value="1"/>
</dbReference>
<sequence length="169" mass="19262">MSATTQQLERNFTHRFLTSLRRMNSPDSKTTTTHAAGLVIRRRSLRIKRAAYSSMARAAAGSHRAWTRAVLSRTRSQRRRQQHGVRPNYIIPPSQRRKSVKRAAKLKKKTKKKSVVRRLGRAGKLRELVPGGSRMEMGQLLEETAHYVQCLAVQVRVMQAVADHFSSSM</sequence>
<evidence type="ECO:0000259" key="4">
    <source>
        <dbReference type="Pfam" id="PF26576"/>
    </source>
</evidence>
<dbReference type="InterPro" id="IPR059002">
    <property type="entry name" value="IBH1_N"/>
</dbReference>
<evidence type="ECO:0000256" key="1">
    <source>
        <dbReference type="ARBA" id="ARBA00023015"/>
    </source>
</evidence>
<feature type="region of interest" description="Disordered" evidence="3">
    <location>
        <begin position="72"/>
        <end position="101"/>
    </location>
</feature>
<proteinExistence type="predicted"/>
<evidence type="ECO:0000256" key="2">
    <source>
        <dbReference type="ARBA" id="ARBA00023163"/>
    </source>
</evidence>
<keyword evidence="2" id="KW-0804">Transcription</keyword>
<dbReference type="Proteomes" id="UP001497516">
    <property type="component" value="Chromosome 7"/>
</dbReference>
<keyword evidence="1" id="KW-0805">Transcription regulation</keyword>
<dbReference type="GO" id="GO:0006355">
    <property type="term" value="P:regulation of DNA-templated transcription"/>
    <property type="evidence" value="ECO:0007669"/>
    <property type="project" value="InterPro"/>
</dbReference>
<keyword evidence="6" id="KW-1185">Reference proteome</keyword>
<dbReference type="InterPro" id="IPR044660">
    <property type="entry name" value="IBH1-like"/>
</dbReference>
<accession>A0AAV2G396</accession>
<dbReference type="PANTHER" id="PTHR33124">
    <property type="entry name" value="TRANSCRIPTION FACTOR IBH1-LIKE 1"/>
    <property type="match status" value="1"/>
</dbReference>
<dbReference type="PANTHER" id="PTHR33124:SF109">
    <property type="entry name" value="TRANSCRIPTION FACTOR IBH1"/>
    <property type="match status" value="1"/>
</dbReference>
<dbReference type="EMBL" id="OZ034820">
    <property type="protein sequence ID" value="CAL1404617.1"/>
    <property type="molecule type" value="Genomic_DNA"/>
</dbReference>
<reference evidence="5 6" key="1">
    <citation type="submission" date="2024-04" db="EMBL/GenBank/DDBJ databases">
        <authorList>
            <person name="Fracassetti M."/>
        </authorList>
    </citation>
    <scope>NUCLEOTIDE SEQUENCE [LARGE SCALE GENOMIC DNA]</scope>
</reference>
<name>A0AAV2G396_9ROSI</name>
<organism evidence="5 6">
    <name type="scientific">Linum trigynum</name>
    <dbReference type="NCBI Taxonomy" id="586398"/>
    <lineage>
        <taxon>Eukaryota</taxon>
        <taxon>Viridiplantae</taxon>
        <taxon>Streptophyta</taxon>
        <taxon>Embryophyta</taxon>
        <taxon>Tracheophyta</taxon>
        <taxon>Spermatophyta</taxon>
        <taxon>Magnoliopsida</taxon>
        <taxon>eudicotyledons</taxon>
        <taxon>Gunneridae</taxon>
        <taxon>Pentapetalae</taxon>
        <taxon>rosids</taxon>
        <taxon>fabids</taxon>
        <taxon>Malpighiales</taxon>
        <taxon>Linaceae</taxon>
        <taxon>Linum</taxon>
    </lineage>
</organism>